<gene>
    <name evidence="2" type="ORF">ABI_47400</name>
</gene>
<dbReference type="Pfam" id="PF09863">
    <property type="entry name" value="DUF2090"/>
    <property type="match status" value="1"/>
</dbReference>
<dbReference type="Proteomes" id="UP000006512">
    <property type="component" value="Unassembled WGS sequence"/>
</dbReference>
<dbReference type="InterPro" id="IPR018659">
    <property type="entry name" value="DUF2090"/>
</dbReference>
<dbReference type="STRING" id="715226.ABI_47400"/>
<keyword evidence="3" id="KW-1185">Reference proteome</keyword>
<proteinExistence type="predicted"/>
<sequence>MKGFAIGRTIFHDVAARWLKGEMDDAGAVDAMASKLSRLVTAWRDMRRRPARASFKESVA</sequence>
<dbReference type="HOGENOM" id="CLU_2931155_0_0_5"/>
<feature type="domain" description="DUF2090" evidence="1">
    <location>
        <begin position="1"/>
        <end position="46"/>
    </location>
</feature>
<dbReference type="EMBL" id="GL883081">
    <property type="protein sequence ID" value="EGF89391.1"/>
    <property type="molecule type" value="Genomic_DNA"/>
</dbReference>
<organism evidence="2 3">
    <name type="scientific">Asticcacaulis biprosthecium C19</name>
    <dbReference type="NCBI Taxonomy" id="715226"/>
    <lineage>
        <taxon>Bacteria</taxon>
        <taxon>Pseudomonadati</taxon>
        <taxon>Pseudomonadota</taxon>
        <taxon>Alphaproteobacteria</taxon>
        <taxon>Caulobacterales</taxon>
        <taxon>Caulobacteraceae</taxon>
        <taxon>Asticcacaulis</taxon>
    </lineage>
</organism>
<evidence type="ECO:0000313" key="3">
    <source>
        <dbReference type="Proteomes" id="UP000006512"/>
    </source>
</evidence>
<accession>F4QU91</accession>
<evidence type="ECO:0000259" key="1">
    <source>
        <dbReference type="Pfam" id="PF09863"/>
    </source>
</evidence>
<dbReference type="eggNOG" id="COG3892">
    <property type="taxonomic scope" value="Bacteria"/>
</dbReference>
<reference evidence="3" key="1">
    <citation type="submission" date="2011-03" db="EMBL/GenBank/DDBJ databases">
        <title>Draft genome sequence of Brevundimonas diminuta.</title>
        <authorList>
            <person name="Brown P.J.B."/>
            <person name="Buechlein A."/>
            <person name="Hemmerich C."/>
            <person name="Brun Y.V."/>
        </authorList>
    </citation>
    <scope>NUCLEOTIDE SEQUENCE [LARGE SCALE GENOMIC DNA]</scope>
    <source>
        <strain evidence="3">C19</strain>
    </source>
</reference>
<dbReference type="AlphaFoldDB" id="F4QU91"/>
<evidence type="ECO:0000313" key="2">
    <source>
        <dbReference type="EMBL" id="EGF89391.1"/>
    </source>
</evidence>
<name>F4QU91_9CAUL</name>
<protein>
    <submittedName>
        <fullName evidence="2">IolC protein</fullName>
    </submittedName>
</protein>